<accession>A0AAP5XUP7</accession>
<dbReference type="Proteomes" id="UP001278087">
    <property type="component" value="Unassembled WGS sequence"/>
</dbReference>
<organism evidence="1 2">
    <name type="scientific">Citrobacter freundii</name>
    <dbReference type="NCBI Taxonomy" id="546"/>
    <lineage>
        <taxon>Bacteria</taxon>
        <taxon>Pseudomonadati</taxon>
        <taxon>Pseudomonadota</taxon>
        <taxon>Gammaproteobacteria</taxon>
        <taxon>Enterobacterales</taxon>
        <taxon>Enterobacteriaceae</taxon>
        <taxon>Citrobacter</taxon>
        <taxon>Citrobacter freundii complex</taxon>
    </lineage>
</organism>
<sequence>MITKLVASLMKTLKIGSEFSKVPRGRYRTDGTASGERFREDFLRDRLSSLSNGEKLQIIIDDDVEGYGSSFLVEGFAGMVKYGYMHASELLAKIEIKYTNPDFEFYKKKIEQYINEAQFNSKPYEPTV</sequence>
<proteinExistence type="predicted"/>
<protein>
    <submittedName>
        <fullName evidence="1">STAS-like domain-containing protein</fullName>
    </submittedName>
</protein>
<gene>
    <name evidence="1" type="ORF">RYZ67_11605</name>
</gene>
<dbReference type="RefSeq" id="WP_264363898.1">
    <property type="nucleotide sequence ID" value="NZ_CP110894.1"/>
</dbReference>
<evidence type="ECO:0000313" key="2">
    <source>
        <dbReference type="Proteomes" id="UP001278087"/>
    </source>
</evidence>
<reference evidence="1" key="1">
    <citation type="submission" date="2023-10" db="EMBL/GenBank/DDBJ databases">
        <title>Fecal carriage and genetic characteristics of carbapenem-resistant Enterobacterales among healthy adults from four provinces of China.</title>
        <authorList>
            <person name="Li Y."/>
            <person name="Zhang R."/>
        </authorList>
    </citation>
    <scope>NUCLEOTIDE SEQUENCE</scope>
    <source>
        <strain evidence="1">HN-136</strain>
    </source>
</reference>
<evidence type="ECO:0000313" key="1">
    <source>
        <dbReference type="EMBL" id="MDW2759120.1"/>
    </source>
</evidence>
<name>A0AAP5XUP7_CITFR</name>
<dbReference type="AlphaFoldDB" id="A0AAP5XUP7"/>
<dbReference type="EMBL" id="JAWPBU010000010">
    <property type="protein sequence ID" value="MDW2759120.1"/>
    <property type="molecule type" value="Genomic_DNA"/>
</dbReference>
<comment type="caution">
    <text evidence="1">The sequence shown here is derived from an EMBL/GenBank/DDBJ whole genome shotgun (WGS) entry which is preliminary data.</text>
</comment>